<organism evidence="2 3">
    <name type="scientific">Acidithiobacillus marinus</name>
    <dbReference type="NCBI Taxonomy" id="187490"/>
    <lineage>
        <taxon>Bacteria</taxon>
        <taxon>Pseudomonadati</taxon>
        <taxon>Pseudomonadota</taxon>
        <taxon>Acidithiobacillia</taxon>
        <taxon>Acidithiobacillales</taxon>
        <taxon>Acidithiobacillaceae</taxon>
        <taxon>Acidithiobacillus</taxon>
    </lineage>
</organism>
<accession>A0A2I1DIL4</accession>
<feature type="compositionally biased region" description="Low complexity" evidence="1">
    <location>
        <begin position="278"/>
        <end position="296"/>
    </location>
</feature>
<evidence type="ECO:0000313" key="2">
    <source>
        <dbReference type="EMBL" id="PKY09724.1"/>
    </source>
</evidence>
<dbReference type="Proteomes" id="UP000234329">
    <property type="component" value="Unassembled WGS sequence"/>
</dbReference>
<evidence type="ECO:0000313" key="3">
    <source>
        <dbReference type="Proteomes" id="UP000234329"/>
    </source>
</evidence>
<dbReference type="OrthoDB" id="5298744at2"/>
<proteinExistence type="predicted"/>
<feature type="region of interest" description="Disordered" evidence="1">
    <location>
        <begin position="278"/>
        <end position="301"/>
    </location>
</feature>
<name>A0A2I1DIL4_9PROT</name>
<dbReference type="InParanoid" id="A0A2I1DIL4"/>
<dbReference type="EMBL" id="MXAV01000052">
    <property type="protein sequence ID" value="PKY09724.1"/>
    <property type="molecule type" value="Genomic_DNA"/>
</dbReference>
<protein>
    <submittedName>
        <fullName evidence="2">Uncharacterized protein</fullName>
    </submittedName>
</protein>
<reference evidence="2 3" key="1">
    <citation type="submission" date="2017-03" db="EMBL/GenBank/DDBJ databases">
        <title>Draft genime sequence of the acidophilic sulfur-oxidizing bacterium Acidithiobacillus sp. SH, isolated from seawater.</title>
        <authorList>
            <person name="Sharmin S."/>
            <person name="Tokuhisa M."/>
            <person name="Kanao T."/>
            <person name="Kamimura K."/>
        </authorList>
    </citation>
    <scope>NUCLEOTIDE SEQUENCE [LARGE SCALE GENOMIC DNA]</scope>
    <source>
        <strain evidence="2 3">SH</strain>
    </source>
</reference>
<dbReference type="RefSeq" id="WP_101538813.1">
    <property type="nucleotide sequence ID" value="NZ_MXAV01000052.1"/>
</dbReference>
<dbReference type="AlphaFoldDB" id="A0A2I1DIL4"/>
<keyword evidence="3" id="KW-1185">Reference proteome</keyword>
<comment type="caution">
    <text evidence="2">The sequence shown here is derived from an EMBL/GenBank/DDBJ whole genome shotgun (WGS) entry which is preliminary data.</text>
</comment>
<gene>
    <name evidence="2" type="ORF">B1757_13430</name>
</gene>
<sequence length="335" mass="37533">MEARQHVVKLETLKDVNDVLTDSNISVITKEEHRKIAQNAAHRNNLSRLIQLIADERLMGSQRIRAINDLARMREQIAHNNPPQENRMPAEHAYAPEKTQDAPRKDAIIIAMDNIEDDDMRYINHTAYGAKAAFVVAMSKTKPRPNEDLQGHYTVNIEAAKIVEGAERKYDWSDKITLQLTRAELPTVAAVFYGYMDACTFASHGPAKDKGFSLERKDGGIIARVNATGKSMAVKISPPDIFQMGAILTRQLLKETPWMDSYMLEKLLRGSFTFQTSQAMPAPQPARANAPANNAQHGPKDKQCAGCGCEIDQRVHDYSLKNMGRPLCLNCQKKH</sequence>
<evidence type="ECO:0000256" key="1">
    <source>
        <dbReference type="SAM" id="MobiDB-lite"/>
    </source>
</evidence>